<dbReference type="PANTHER" id="PTHR32060:SF22">
    <property type="entry name" value="CARBOXYL-TERMINAL-PROCESSING PEPTIDASE 3, CHLOROPLASTIC"/>
    <property type="match status" value="1"/>
</dbReference>
<dbReference type="InterPro" id="IPR004447">
    <property type="entry name" value="Peptidase_S41A"/>
</dbReference>
<evidence type="ECO:0000256" key="2">
    <source>
        <dbReference type="ARBA" id="ARBA00022670"/>
    </source>
</evidence>
<organism evidence="6">
    <name type="scientific">hydrothermal vent metagenome</name>
    <dbReference type="NCBI Taxonomy" id="652676"/>
    <lineage>
        <taxon>unclassified sequences</taxon>
        <taxon>metagenomes</taxon>
        <taxon>ecological metagenomes</taxon>
    </lineage>
</organism>
<dbReference type="FunFam" id="3.90.226.10:FF:000090">
    <property type="entry name" value="Tail-specific protease"/>
    <property type="match status" value="1"/>
</dbReference>
<dbReference type="EC" id="3.4.21.102" evidence="6"/>
<keyword evidence="4" id="KW-0720">Serine protease</keyword>
<dbReference type="InterPro" id="IPR036034">
    <property type="entry name" value="PDZ_sf"/>
</dbReference>
<feature type="domain" description="PDZ" evidence="5">
    <location>
        <begin position="235"/>
        <end position="306"/>
    </location>
</feature>
<dbReference type="SUPFAM" id="SSF50156">
    <property type="entry name" value="PDZ domain-like"/>
    <property type="match status" value="1"/>
</dbReference>
<dbReference type="GO" id="GO:0006508">
    <property type="term" value="P:proteolysis"/>
    <property type="evidence" value="ECO:0007669"/>
    <property type="project" value="UniProtKB-KW"/>
</dbReference>
<dbReference type="Gene3D" id="2.30.42.10">
    <property type="match status" value="1"/>
</dbReference>
<dbReference type="InterPro" id="IPR029045">
    <property type="entry name" value="ClpP/crotonase-like_dom_sf"/>
</dbReference>
<dbReference type="InterPro" id="IPR020992">
    <property type="entry name" value="Tail_Prtase_C"/>
</dbReference>
<dbReference type="InterPro" id="IPR005151">
    <property type="entry name" value="Tail-specific_protease"/>
</dbReference>
<comment type="similarity">
    <text evidence="1">Belongs to the peptidase S41A family.</text>
</comment>
<dbReference type="GO" id="GO:0030288">
    <property type="term" value="C:outer membrane-bounded periplasmic space"/>
    <property type="evidence" value="ECO:0007669"/>
    <property type="project" value="TreeGrafter"/>
</dbReference>
<keyword evidence="3 6" id="KW-0378">Hydrolase</keyword>
<dbReference type="SUPFAM" id="SSF52096">
    <property type="entry name" value="ClpP/crotonase"/>
    <property type="match status" value="1"/>
</dbReference>
<evidence type="ECO:0000256" key="1">
    <source>
        <dbReference type="ARBA" id="ARBA00009179"/>
    </source>
</evidence>
<protein>
    <submittedName>
        <fullName evidence="6">Tail-specific protease</fullName>
        <ecNumber evidence="6">3.4.21.102</ecNumber>
    </submittedName>
</protein>
<dbReference type="GO" id="GO:0004252">
    <property type="term" value="F:serine-type endopeptidase activity"/>
    <property type="evidence" value="ECO:0007669"/>
    <property type="project" value="UniProtKB-EC"/>
</dbReference>
<dbReference type="AlphaFoldDB" id="A0A3B0WPH9"/>
<dbReference type="Pfam" id="PF17804">
    <property type="entry name" value="TSP_NTD"/>
    <property type="match status" value="1"/>
</dbReference>
<dbReference type="PANTHER" id="PTHR32060">
    <property type="entry name" value="TAIL-SPECIFIC PROTEASE"/>
    <property type="match status" value="1"/>
</dbReference>
<evidence type="ECO:0000259" key="5">
    <source>
        <dbReference type="PROSITE" id="PS50106"/>
    </source>
</evidence>
<evidence type="ECO:0000313" key="6">
    <source>
        <dbReference type="EMBL" id="VAW46166.1"/>
    </source>
</evidence>
<dbReference type="Pfam" id="PF03572">
    <property type="entry name" value="Peptidase_S41"/>
    <property type="match status" value="1"/>
</dbReference>
<reference evidence="6" key="1">
    <citation type="submission" date="2018-06" db="EMBL/GenBank/DDBJ databases">
        <authorList>
            <person name="Zhirakovskaya E."/>
        </authorList>
    </citation>
    <scope>NUCLEOTIDE SEQUENCE</scope>
</reference>
<dbReference type="Gene3D" id="3.90.226.10">
    <property type="entry name" value="2-enoyl-CoA Hydratase, Chain A, domain 1"/>
    <property type="match status" value="1"/>
</dbReference>
<dbReference type="NCBIfam" id="TIGR00225">
    <property type="entry name" value="prc"/>
    <property type="match status" value="1"/>
</dbReference>
<evidence type="ECO:0000256" key="4">
    <source>
        <dbReference type="ARBA" id="ARBA00022825"/>
    </source>
</evidence>
<name>A0A3B0WPH9_9ZZZZ</name>
<dbReference type="EMBL" id="UOFA01000260">
    <property type="protein sequence ID" value="VAW46166.1"/>
    <property type="molecule type" value="Genomic_DNA"/>
</dbReference>
<dbReference type="SMART" id="SM00228">
    <property type="entry name" value="PDZ"/>
    <property type="match status" value="1"/>
</dbReference>
<dbReference type="CDD" id="cd06782">
    <property type="entry name" value="cpPDZ_CPP-like"/>
    <property type="match status" value="1"/>
</dbReference>
<proteinExistence type="inferred from homology"/>
<sequence>MNRTTTIAIVSILFSAMLASPMVTAKADLEPLKASAKHQKESQMVVQLVERLHYKDTSLNDEFSIEILNKYISVLDPNKLYFLGEDVVAFDRWRTQLDEGLKTGHLDPAYKIFDVFKKRVAKQKAYALSVLDSDLDFEKDEVYRWDREKVAYAIDQKELDNIWRKRVKNDYLSLKLLKKEPEKIKETLSKRYKFMAKRIDDMKSDDVFQYFINSYLTLVEPHTGYMEPITSENFEINMKLSLEGIGAVLGNDGEYTSIQTIVKGGPADTEGTLKSGDKVLAVGQDSEGNFEDVVGWGIEDVVQLIRGEKGSTVRLRVIAEDDGPETIPHVVHIVRDKVKLEQQAAQHKIMNVKDGKHTRKIGVIDLPTFYLDFVGRQNNDPDYRSTTKDVKDILKKFKEQGVQGVVVDLRNNGGGSLYEAIQLSGLFIDKGPIVQTKLSHGKVEVKRDVNPSIAWKGPMVVMVNKLSASASEIFAAAMQDYGRALIVGGQTYGKGTVQNVMPLNEYINDPELKLGQLKLTMGQFFRINGGSTQNRGVIPDIKFPASPGLENYGESSYENALPWNSISSSDYTMFDDLSDEISQLKNGYLERTAVNFEFDFLKKEIELYQQEKDDLTVSLSLTERMRKVQEHKERKKARKAKREAMLAAAEPNPLLGEISLLFDSTEELKSEDTLLAEQVAKEKAAEQDTEGENEEYVDFRLHETARILADFIALKMENLIAKADKKTAE</sequence>
<dbReference type="Pfam" id="PF00595">
    <property type="entry name" value="PDZ"/>
    <property type="match status" value="1"/>
</dbReference>
<dbReference type="CDD" id="cd07560">
    <property type="entry name" value="Peptidase_S41_CPP"/>
    <property type="match status" value="1"/>
</dbReference>
<dbReference type="Pfam" id="PF11818">
    <property type="entry name" value="DUF3340"/>
    <property type="match status" value="1"/>
</dbReference>
<dbReference type="PROSITE" id="PS50106">
    <property type="entry name" value="PDZ"/>
    <property type="match status" value="1"/>
</dbReference>
<accession>A0A3B0WPH9</accession>
<keyword evidence="2 6" id="KW-0645">Protease</keyword>
<dbReference type="GO" id="GO:0007165">
    <property type="term" value="P:signal transduction"/>
    <property type="evidence" value="ECO:0007669"/>
    <property type="project" value="TreeGrafter"/>
</dbReference>
<gene>
    <name evidence="6" type="ORF">MNBD_GAMMA02-672</name>
</gene>
<dbReference type="InterPro" id="IPR040573">
    <property type="entry name" value="TSP_N"/>
</dbReference>
<dbReference type="SMART" id="SM00245">
    <property type="entry name" value="TSPc"/>
    <property type="match status" value="1"/>
</dbReference>
<dbReference type="InterPro" id="IPR001478">
    <property type="entry name" value="PDZ"/>
</dbReference>
<evidence type="ECO:0000256" key="3">
    <source>
        <dbReference type="ARBA" id="ARBA00022801"/>
    </source>
</evidence>